<evidence type="ECO:0000313" key="1">
    <source>
        <dbReference type="EMBL" id="KKN53342.1"/>
    </source>
</evidence>
<protein>
    <submittedName>
        <fullName evidence="1">Uncharacterized protein</fullName>
    </submittedName>
</protein>
<comment type="caution">
    <text evidence="1">The sequence shown here is derived from an EMBL/GenBank/DDBJ whole genome shotgun (WGS) entry which is preliminary data.</text>
</comment>
<organism evidence="1">
    <name type="scientific">marine sediment metagenome</name>
    <dbReference type="NCBI Taxonomy" id="412755"/>
    <lineage>
        <taxon>unclassified sequences</taxon>
        <taxon>metagenomes</taxon>
        <taxon>ecological metagenomes</taxon>
    </lineage>
</organism>
<dbReference type="AlphaFoldDB" id="A0A0F9RTZ8"/>
<proteinExistence type="predicted"/>
<dbReference type="EMBL" id="LAZR01000975">
    <property type="protein sequence ID" value="KKN53342.1"/>
    <property type="molecule type" value="Genomic_DNA"/>
</dbReference>
<name>A0A0F9RTZ8_9ZZZZ</name>
<sequence length="63" mass="7304">MIKINYKTHGRNLCLDCSEAFQFSPKNRTCLCGIDENRTKCATECDFYNFIVKVIYTECGVRV</sequence>
<gene>
    <name evidence="1" type="ORF">LCGC14_0603120</name>
</gene>
<accession>A0A0F9RTZ8</accession>
<reference evidence="1" key="1">
    <citation type="journal article" date="2015" name="Nature">
        <title>Complex archaea that bridge the gap between prokaryotes and eukaryotes.</title>
        <authorList>
            <person name="Spang A."/>
            <person name="Saw J.H."/>
            <person name="Jorgensen S.L."/>
            <person name="Zaremba-Niedzwiedzka K."/>
            <person name="Martijn J."/>
            <person name="Lind A.E."/>
            <person name="van Eijk R."/>
            <person name="Schleper C."/>
            <person name="Guy L."/>
            <person name="Ettema T.J."/>
        </authorList>
    </citation>
    <scope>NUCLEOTIDE SEQUENCE</scope>
</reference>